<dbReference type="OrthoDB" id="92465at2"/>
<evidence type="ECO:0000259" key="7">
    <source>
        <dbReference type="PROSITE" id="PS51093"/>
    </source>
</evidence>
<dbReference type="Gene3D" id="2.70.70.10">
    <property type="entry name" value="Glucose Permease (Domain IIA)"/>
    <property type="match status" value="1"/>
</dbReference>
<evidence type="ECO:0000313" key="8">
    <source>
        <dbReference type="EMBL" id="EGO63937.1"/>
    </source>
</evidence>
<evidence type="ECO:0000256" key="6">
    <source>
        <dbReference type="ARBA" id="ARBA00022777"/>
    </source>
</evidence>
<dbReference type="GO" id="GO:0005737">
    <property type="term" value="C:cytoplasm"/>
    <property type="evidence" value="ECO:0007669"/>
    <property type="project" value="UniProtKB-SubCell"/>
</dbReference>
<evidence type="ECO:0000313" key="9">
    <source>
        <dbReference type="Proteomes" id="UP000003240"/>
    </source>
</evidence>
<evidence type="ECO:0000256" key="3">
    <source>
        <dbReference type="ARBA" id="ARBA00022597"/>
    </source>
</evidence>
<dbReference type="STRING" id="1009370.ALO_10514"/>
<protein>
    <submittedName>
        <fullName evidence="8">PTS system, glucose subfamily, IIA subunit</fullName>
    </submittedName>
</protein>
<evidence type="ECO:0000256" key="5">
    <source>
        <dbReference type="ARBA" id="ARBA00022683"/>
    </source>
</evidence>
<keyword evidence="6" id="KW-0418">Kinase</keyword>
<feature type="domain" description="PTS EIIA type-1" evidence="7">
    <location>
        <begin position="29"/>
        <end position="133"/>
    </location>
</feature>
<dbReference type="PANTHER" id="PTHR45008">
    <property type="entry name" value="PTS SYSTEM GLUCOSE-SPECIFIC EIIA COMPONENT"/>
    <property type="match status" value="1"/>
</dbReference>
<dbReference type="PROSITE" id="PS51093">
    <property type="entry name" value="PTS_EIIA_TYPE_1"/>
    <property type="match status" value="1"/>
</dbReference>
<dbReference type="eggNOG" id="COG2190">
    <property type="taxonomic scope" value="Bacteria"/>
</dbReference>
<dbReference type="Proteomes" id="UP000003240">
    <property type="component" value="Unassembled WGS sequence"/>
</dbReference>
<dbReference type="PROSITE" id="PS00371">
    <property type="entry name" value="PTS_EIIA_TYPE_1_HIS"/>
    <property type="match status" value="1"/>
</dbReference>
<dbReference type="Pfam" id="PF00358">
    <property type="entry name" value="PTS_EIIA_1"/>
    <property type="match status" value="1"/>
</dbReference>
<evidence type="ECO:0000256" key="2">
    <source>
        <dbReference type="ARBA" id="ARBA00022448"/>
    </source>
</evidence>
<sequence length="159" mass="17268">MFGIFSRKKAVEFKAPVSGTAMDLTTVPDDVFAQKMVGDGLAFEPSEGVLHAPVDGQVVQVSPTKHAIGLRTKEGLEVLIHIGIDTVDMKGEGFESLVTAGQTVRTGDQLMTFDRELIRQKAKSTMIPMIITNMDHVRKISVTYGPVDLHSAVMNVEAK</sequence>
<dbReference type="EMBL" id="AFGF01000083">
    <property type="protein sequence ID" value="EGO63937.1"/>
    <property type="molecule type" value="Genomic_DNA"/>
</dbReference>
<keyword evidence="5" id="KW-0598">Phosphotransferase system</keyword>
<keyword evidence="9" id="KW-1185">Reference proteome</keyword>
<dbReference type="GO" id="GO:0016301">
    <property type="term" value="F:kinase activity"/>
    <property type="evidence" value="ECO:0007669"/>
    <property type="project" value="UniProtKB-KW"/>
</dbReference>
<keyword evidence="4" id="KW-0808">Transferase</keyword>
<comment type="subcellular location">
    <subcellularLocation>
        <location evidence="1">Cytoplasm</location>
    </subcellularLocation>
</comment>
<keyword evidence="3" id="KW-0762">Sugar transport</keyword>
<organism evidence="8 9">
    <name type="scientific">Acetonema longum DSM 6540</name>
    <dbReference type="NCBI Taxonomy" id="1009370"/>
    <lineage>
        <taxon>Bacteria</taxon>
        <taxon>Bacillati</taxon>
        <taxon>Bacillota</taxon>
        <taxon>Negativicutes</taxon>
        <taxon>Acetonemataceae</taxon>
        <taxon>Acetonema</taxon>
    </lineage>
</organism>
<proteinExistence type="predicted"/>
<dbReference type="NCBIfam" id="TIGR00830">
    <property type="entry name" value="PTBA"/>
    <property type="match status" value="1"/>
</dbReference>
<evidence type="ECO:0000256" key="4">
    <source>
        <dbReference type="ARBA" id="ARBA00022679"/>
    </source>
</evidence>
<comment type="caution">
    <text evidence="8">The sequence shown here is derived from an EMBL/GenBank/DDBJ whole genome shotgun (WGS) entry which is preliminary data.</text>
</comment>
<name>F7NJ47_9FIRM</name>
<accession>F7NJ47</accession>
<reference evidence="8 9" key="1">
    <citation type="journal article" date="2011" name="EMBO J.">
        <title>Structural diversity of bacterial flagellar motors.</title>
        <authorList>
            <person name="Chen S."/>
            <person name="Beeby M."/>
            <person name="Murphy G.E."/>
            <person name="Leadbetter J.R."/>
            <person name="Hendrixson D.R."/>
            <person name="Briegel A."/>
            <person name="Li Z."/>
            <person name="Shi J."/>
            <person name="Tocheva E.I."/>
            <person name="Muller A."/>
            <person name="Dobro M.J."/>
            <person name="Jensen G.J."/>
        </authorList>
    </citation>
    <scope>NUCLEOTIDE SEQUENCE [LARGE SCALE GENOMIC DNA]</scope>
    <source>
        <strain evidence="8 9">DSM 6540</strain>
    </source>
</reference>
<dbReference type="InterPro" id="IPR011055">
    <property type="entry name" value="Dup_hybrid_motif"/>
</dbReference>
<dbReference type="GO" id="GO:0009401">
    <property type="term" value="P:phosphoenolpyruvate-dependent sugar phosphotransferase system"/>
    <property type="evidence" value="ECO:0007669"/>
    <property type="project" value="UniProtKB-KW"/>
</dbReference>
<dbReference type="InterPro" id="IPR050890">
    <property type="entry name" value="PTS_EIIA_component"/>
</dbReference>
<dbReference type="RefSeq" id="WP_004095270.1">
    <property type="nucleotide sequence ID" value="NZ_AFGF01000083.1"/>
</dbReference>
<dbReference type="SUPFAM" id="SSF51261">
    <property type="entry name" value="Duplicated hybrid motif"/>
    <property type="match status" value="1"/>
</dbReference>
<dbReference type="PANTHER" id="PTHR45008:SF1">
    <property type="entry name" value="PTS SYSTEM GLUCOSE-SPECIFIC EIIA COMPONENT"/>
    <property type="match status" value="1"/>
</dbReference>
<keyword evidence="2" id="KW-0813">Transport</keyword>
<gene>
    <name evidence="8" type="ORF">ALO_10514</name>
</gene>
<dbReference type="InterPro" id="IPR001127">
    <property type="entry name" value="PTS_EIIA_1_perm"/>
</dbReference>
<dbReference type="AlphaFoldDB" id="F7NJ47"/>
<evidence type="ECO:0000256" key="1">
    <source>
        <dbReference type="ARBA" id="ARBA00004496"/>
    </source>
</evidence>
<dbReference type="FunFam" id="2.70.70.10:FF:000001">
    <property type="entry name" value="PTS system glucose-specific IIA component"/>
    <property type="match status" value="1"/>
</dbReference>